<proteinExistence type="predicted"/>
<sequence>MKKLTILSFAIALMGIMAAMPVRAQQFRFCENEYTADATIPLGGGTATWNQAKTTLTLKNVKAENVSGYFIFCEGLANLKIVLEGSNSVKCSNCFLLWKGGNTEILGKGSLTVYSNSNEAIYMGDHTAPRTLTIKDCTLDVQGKEKSISGYCNGDNTETLNLVVDNATLKVKGATGGWGWKDAGISYLKSYQLKNCHISTVGVKFGKQSNFTYYELLGTDGNTYYGEVEIVPGKAPTDISAVTADASQGKRGIYTLDGIRFNGTLNDLPAGIYIINGRKVVK</sequence>
<feature type="chain" id="PRO_5003138339" evidence="1">
    <location>
        <begin position="25"/>
        <end position="282"/>
    </location>
</feature>
<keyword evidence="3" id="KW-1185">Reference proteome</keyword>
<accession>E0NTC0</accession>
<reference evidence="2" key="1">
    <citation type="submission" date="2010-07" db="EMBL/GenBank/DDBJ databases">
        <authorList>
            <person name="Muzny D."/>
            <person name="Qin X."/>
            <person name="Deng J."/>
            <person name="Jiang H."/>
            <person name="Liu Y."/>
            <person name="Qu J."/>
            <person name="Song X.-Z."/>
            <person name="Zhang L."/>
            <person name="Thornton R."/>
            <person name="Coyle M."/>
            <person name="Francisco L."/>
            <person name="Jackson L."/>
            <person name="Javaid M."/>
            <person name="Korchina V."/>
            <person name="Kovar C."/>
            <person name="Mata R."/>
            <person name="Mathew T."/>
            <person name="Ngo R."/>
            <person name="Nguyen L."/>
            <person name="Nguyen N."/>
            <person name="Okwuonu G."/>
            <person name="Ongeri F."/>
            <person name="Pham C."/>
            <person name="Simmons D."/>
            <person name="Wilczek-Boney K."/>
            <person name="Hale W."/>
            <person name="Jakkamsetti A."/>
            <person name="Pham P."/>
            <person name="Ruth R."/>
            <person name="San Lucas F."/>
            <person name="Warren J."/>
            <person name="Zhang J."/>
            <person name="Zhao Z."/>
            <person name="Zhou C."/>
            <person name="Zhu D."/>
            <person name="Lee S."/>
            <person name="Bess C."/>
            <person name="Blankenburg K."/>
            <person name="Forbes L."/>
            <person name="Fu Q."/>
            <person name="Gubbala S."/>
            <person name="Hirani K."/>
            <person name="Jayaseelan J.C."/>
            <person name="Lara F."/>
            <person name="Munidasa M."/>
            <person name="Palculict T."/>
            <person name="Patil S."/>
            <person name="Pu L.-L."/>
            <person name="Saada N."/>
            <person name="Tang L."/>
            <person name="Weissenberger G."/>
            <person name="Zhu Y."/>
            <person name="Hemphill L."/>
            <person name="Shang Y."/>
            <person name="Youmans B."/>
            <person name="Ayvaz T."/>
            <person name="Ross M."/>
            <person name="Santibanez J."/>
            <person name="Aqrawi P."/>
            <person name="Gross S."/>
            <person name="Joshi V."/>
            <person name="Fowler G."/>
            <person name="Nazareth L."/>
            <person name="Reid J."/>
            <person name="Worley K."/>
            <person name="Petrosino J."/>
            <person name="Highlander S."/>
            <person name="Gibbs R."/>
        </authorList>
    </citation>
    <scope>NUCLEOTIDE SEQUENCE [LARGE SCALE GENOMIC DNA]</scope>
    <source>
        <strain evidence="2">DSM 16973</strain>
    </source>
</reference>
<keyword evidence="1" id="KW-0732">Signal</keyword>
<dbReference type="AlphaFoldDB" id="E0NTC0"/>
<evidence type="ECO:0000256" key="1">
    <source>
        <dbReference type="SAM" id="SignalP"/>
    </source>
</evidence>
<dbReference type="Proteomes" id="UP000004394">
    <property type="component" value="Unassembled WGS sequence"/>
</dbReference>
<name>E0NTC0_9BACT</name>
<evidence type="ECO:0000313" key="3">
    <source>
        <dbReference type="Proteomes" id="UP000004394"/>
    </source>
</evidence>
<organism evidence="2 3">
    <name type="scientific">Hoylesella marshii DSM 16973 = JCM 13450</name>
    <dbReference type="NCBI Taxonomy" id="862515"/>
    <lineage>
        <taxon>Bacteria</taxon>
        <taxon>Pseudomonadati</taxon>
        <taxon>Bacteroidota</taxon>
        <taxon>Bacteroidia</taxon>
        <taxon>Bacteroidales</taxon>
        <taxon>Prevotellaceae</taxon>
        <taxon>Hoylesella</taxon>
    </lineage>
</organism>
<evidence type="ECO:0000313" key="2">
    <source>
        <dbReference type="EMBL" id="EFM01587.1"/>
    </source>
</evidence>
<dbReference type="BioCyc" id="PMAR862515-HMP:GMOO-1445-MONOMER"/>
<gene>
    <name evidence="2" type="ORF">HMPREF0658_1422</name>
</gene>
<protein>
    <submittedName>
        <fullName evidence="2">Uncharacterized protein</fullName>
    </submittedName>
</protein>
<dbReference type="HOGENOM" id="CLU_986445_0_0_10"/>
<dbReference type="STRING" id="862515.HMPREF0658_1422"/>
<dbReference type="EMBL" id="AEEI01000049">
    <property type="protein sequence ID" value="EFM01587.1"/>
    <property type="molecule type" value="Genomic_DNA"/>
</dbReference>
<dbReference type="RefSeq" id="WP_006949523.1">
    <property type="nucleotide sequence ID" value="NZ_BAJI01000033.1"/>
</dbReference>
<comment type="caution">
    <text evidence="2">The sequence shown here is derived from an EMBL/GenBank/DDBJ whole genome shotgun (WGS) entry which is preliminary data.</text>
</comment>
<feature type="signal peptide" evidence="1">
    <location>
        <begin position="1"/>
        <end position="24"/>
    </location>
</feature>